<dbReference type="EMBL" id="CM051394">
    <property type="protein sequence ID" value="KAJ4728138.1"/>
    <property type="molecule type" value="Genomic_DNA"/>
</dbReference>
<reference evidence="1 2" key="1">
    <citation type="journal article" date="2023" name="Science">
        <title>Complex scaffold remodeling in plant triterpene biosynthesis.</title>
        <authorList>
            <person name="De La Pena R."/>
            <person name="Hodgson H."/>
            <person name="Liu J.C."/>
            <person name="Stephenson M.J."/>
            <person name="Martin A.C."/>
            <person name="Owen C."/>
            <person name="Harkess A."/>
            <person name="Leebens-Mack J."/>
            <person name="Jimenez L.E."/>
            <person name="Osbourn A."/>
            <person name="Sattely E.S."/>
        </authorList>
    </citation>
    <scope>NUCLEOTIDE SEQUENCE [LARGE SCALE GENOMIC DNA]</scope>
    <source>
        <strain evidence="2">cv. JPN11</strain>
        <tissue evidence="1">Leaf</tissue>
    </source>
</reference>
<name>A0ACC1YYL8_MELAZ</name>
<organism evidence="1 2">
    <name type="scientific">Melia azedarach</name>
    <name type="common">Chinaberry tree</name>
    <dbReference type="NCBI Taxonomy" id="155640"/>
    <lineage>
        <taxon>Eukaryota</taxon>
        <taxon>Viridiplantae</taxon>
        <taxon>Streptophyta</taxon>
        <taxon>Embryophyta</taxon>
        <taxon>Tracheophyta</taxon>
        <taxon>Spermatophyta</taxon>
        <taxon>Magnoliopsida</taxon>
        <taxon>eudicotyledons</taxon>
        <taxon>Gunneridae</taxon>
        <taxon>Pentapetalae</taxon>
        <taxon>rosids</taxon>
        <taxon>malvids</taxon>
        <taxon>Sapindales</taxon>
        <taxon>Meliaceae</taxon>
        <taxon>Melia</taxon>
    </lineage>
</organism>
<dbReference type="Proteomes" id="UP001164539">
    <property type="component" value="Chromosome 1"/>
</dbReference>
<sequence length="694" mass="77333">MAYTAVTIPTSPVGTAVKEHGGLRRSESTKDLYKRDGMRRSYSDNNLCYSVNRVRAASTTSKPKSSRSAGFFPFQISSSIIPNALRSFLFDPETSKEMSLVEKDVSVAEDLEESSEDEREIKRANWVVRLMQIRKEWVNRQQKESGDDGGVCDEDENGVCDCDEGEGVCEVSYDSEDEGSEIRYDRDSFSRLLSEVPLSDTKLYSQLAFLCNMAYVIPEIKAKDLRRYYGLHFIKSSLEKKAEMTTIKVKLDQDSTHIHFDAPEAAESHSENTGESEQRRPIRPSVASKIAASAASYVQSRAKGLLSLGSELPKDNGIITSREIQDQPQEDGGNSPRVYKSEVAAYVAASTMTAVVAAGEKEKQEAARDLQSLHSSPCEWFVCDDPSTYTRCFVIQGSDSLASWQANLFFEPIKFEGTDVLVHRGIYEAAKGIYEQFMPTIMDHLNRHGDRAKLQFTGHSLGGSLSLLVNLMLLKREVVKPSALRPVVTFGSPFVFCGGQKILNHLGLDESHVHCVIMHRDIVPRAFSCNYPNHVALVLKRLNGSFRSHPCLNKSKLLYSPLGKLFILQPNEKSSPPHPLIPPGNALYALDKTQCGYSSSALKSFLNCPHPLETLSDPTAYGSDGTILRDHDSSNYLKAMNGVLRQHTRTAFRKARKQRNLLWPLLTSPSPHSWSHENNLQSSKVMTKEVMTGV</sequence>
<evidence type="ECO:0000313" key="2">
    <source>
        <dbReference type="Proteomes" id="UP001164539"/>
    </source>
</evidence>
<protein>
    <submittedName>
        <fullName evidence="1">Lipase</fullName>
    </submittedName>
</protein>
<comment type="caution">
    <text evidence="1">The sequence shown here is derived from an EMBL/GenBank/DDBJ whole genome shotgun (WGS) entry which is preliminary data.</text>
</comment>
<proteinExistence type="predicted"/>
<gene>
    <name evidence="1" type="ORF">OWV82_001121</name>
</gene>
<keyword evidence="2" id="KW-1185">Reference proteome</keyword>
<evidence type="ECO:0000313" key="1">
    <source>
        <dbReference type="EMBL" id="KAJ4728138.1"/>
    </source>
</evidence>
<accession>A0ACC1YYL8</accession>